<proteinExistence type="predicted"/>
<dbReference type="InParanoid" id="A0A2P5DII1"/>
<evidence type="ECO:0000313" key="3">
    <source>
        <dbReference type="Proteomes" id="UP000237000"/>
    </source>
</evidence>
<evidence type="ECO:0000256" key="1">
    <source>
        <dbReference type="SAM" id="MobiDB-lite"/>
    </source>
</evidence>
<dbReference type="EMBL" id="JXTC01000268">
    <property type="protein sequence ID" value="PON73086.1"/>
    <property type="molecule type" value="Genomic_DNA"/>
</dbReference>
<comment type="caution">
    <text evidence="2">The sequence shown here is derived from an EMBL/GenBank/DDBJ whole genome shotgun (WGS) entry which is preliminary data.</text>
</comment>
<reference evidence="3" key="1">
    <citation type="submission" date="2016-06" db="EMBL/GenBank/DDBJ databases">
        <title>Parallel loss of symbiosis genes in relatives of nitrogen-fixing non-legume Parasponia.</title>
        <authorList>
            <person name="Van Velzen R."/>
            <person name="Holmer R."/>
            <person name="Bu F."/>
            <person name="Rutten L."/>
            <person name="Van Zeijl A."/>
            <person name="Liu W."/>
            <person name="Santuari L."/>
            <person name="Cao Q."/>
            <person name="Sharma T."/>
            <person name="Shen D."/>
            <person name="Roswanjaya Y."/>
            <person name="Wardhani T."/>
            <person name="Kalhor M.S."/>
            <person name="Jansen J."/>
            <person name="Van den Hoogen J."/>
            <person name="Gungor B."/>
            <person name="Hartog M."/>
            <person name="Hontelez J."/>
            <person name="Verver J."/>
            <person name="Yang W.-C."/>
            <person name="Schijlen E."/>
            <person name="Repin R."/>
            <person name="Schilthuizen M."/>
            <person name="Schranz E."/>
            <person name="Heidstra R."/>
            <person name="Miyata K."/>
            <person name="Fedorova E."/>
            <person name="Kohlen W."/>
            <person name="Bisseling T."/>
            <person name="Smit S."/>
            <person name="Geurts R."/>
        </authorList>
    </citation>
    <scope>NUCLEOTIDE SEQUENCE [LARGE SCALE GENOMIC DNA]</scope>
    <source>
        <strain evidence="3">cv. RG33-2</strain>
    </source>
</reference>
<sequence length="137" mass="15069">MAAEEFQDLIVNLPRSVLWGCGDKDTILRNWSEESGDSDLNGLNKIEVDNGGDLVVADPIHSQVKEGKMVKGKEKGATNFSEEDTQTLGLNFKEMLTAKKCESSRRKSNPVRQSKKLSPLKLRLGPSLNGSYGDLFA</sequence>
<feature type="compositionally biased region" description="Basic residues" evidence="1">
    <location>
        <begin position="106"/>
        <end position="115"/>
    </location>
</feature>
<accession>A0A2P5DII1</accession>
<protein>
    <submittedName>
        <fullName evidence="2">Uncharacterized protein</fullName>
    </submittedName>
</protein>
<dbReference type="AlphaFoldDB" id="A0A2P5DII1"/>
<dbReference type="Proteomes" id="UP000237000">
    <property type="component" value="Unassembled WGS sequence"/>
</dbReference>
<gene>
    <name evidence="2" type="ORF">TorRG33x02_250620</name>
</gene>
<feature type="region of interest" description="Disordered" evidence="1">
    <location>
        <begin position="99"/>
        <end position="137"/>
    </location>
</feature>
<keyword evidence="3" id="KW-1185">Reference proteome</keyword>
<evidence type="ECO:0000313" key="2">
    <source>
        <dbReference type="EMBL" id="PON73086.1"/>
    </source>
</evidence>
<organism evidence="2 3">
    <name type="scientific">Trema orientale</name>
    <name type="common">Charcoal tree</name>
    <name type="synonym">Celtis orientalis</name>
    <dbReference type="NCBI Taxonomy" id="63057"/>
    <lineage>
        <taxon>Eukaryota</taxon>
        <taxon>Viridiplantae</taxon>
        <taxon>Streptophyta</taxon>
        <taxon>Embryophyta</taxon>
        <taxon>Tracheophyta</taxon>
        <taxon>Spermatophyta</taxon>
        <taxon>Magnoliopsida</taxon>
        <taxon>eudicotyledons</taxon>
        <taxon>Gunneridae</taxon>
        <taxon>Pentapetalae</taxon>
        <taxon>rosids</taxon>
        <taxon>fabids</taxon>
        <taxon>Rosales</taxon>
        <taxon>Cannabaceae</taxon>
        <taxon>Trema</taxon>
    </lineage>
</organism>
<name>A0A2P5DII1_TREOI</name>